<reference evidence="1" key="1">
    <citation type="submission" date="2020-07" db="EMBL/GenBank/DDBJ databases">
        <title>Multicomponent nature underlies the extraordinary mechanical properties of spider dragline silk.</title>
        <authorList>
            <person name="Kono N."/>
            <person name="Nakamura H."/>
            <person name="Mori M."/>
            <person name="Yoshida Y."/>
            <person name="Ohtoshi R."/>
            <person name="Malay A.D."/>
            <person name="Moran D.A.P."/>
            <person name="Tomita M."/>
            <person name="Numata K."/>
            <person name="Arakawa K."/>
        </authorList>
    </citation>
    <scope>NUCLEOTIDE SEQUENCE</scope>
</reference>
<organism evidence="1 2">
    <name type="scientific">Trichonephila clavata</name>
    <name type="common">Joro spider</name>
    <name type="synonym">Nephila clavata</name>
    <dbReference type="NCBI Taxonomy" id="2740835"/>
    <lineage>
        <taxon>Eukaryota</taxon>
        <taxon>Metazoa</taxon>
        <taxon>Ecdysozoa</taxon>
        <taxon>Arthropoda</taxon>
        <taxon>Chelicerata</taxon>
        <taxon>Arachnida</taxon>
        <taxon>Araneae</taxon>
        <taxon>Araneomorphae</taxon>
        <taxon>Entelegynae</taxon>
        <taxon>Araneoidea</taxon>
        <taxon>Nephilidae</taxon>
        <taxon>Trichonephila</taxon>
    </lineage>
</organism>
<dbReference type="Proteomes" id="UP000887116">
    <property type="component" value="Unassembled WGS sequence"/>
</dbReference>
<dbReference type="AlphaFoldDB" id="A0A8X6LCU2"/>
<sequence>MKIPPVEVVPQNLNINSRNSSTKWKHPKPKALLQMGNVPSLEVAPQTKAIPSRSSPTNWKHPQKRKSYRLESACQLVHSWENSTGKECQSIKTSEATAVNQKRPEVLQTREIDTENSSVFLMRAKEKGIDE</sequence>
<protein>
    <submittedName>
        <fullName evidence="1">Uncharacterized protein</fullName>
    </submittedName>
</protein>
<evidence type="ECO:0000313" key="1">
    <source>
        <dbReference type="EMBL" id="GFR06116.1"/>
    </source>
</evidence>
<proteinExistence type="predicted"/>
<keyword evidence="2" id="KW-1185">Reference proteome</keyword>
<dbReference type="EMBL" id="BMAO01006111">
    <property type="protein sequence ID" value="GFR06116.1"/>
    <property type="molecule type" value="Genomic_DNA"/>
</dbReference>
<accession>A0A8X6LCU2</accession>
<gene>
    <name evidence="1" type="ORF">TNCT_630261</name>
</gene>
<name>A0A8X6LCU2_TRICU</name>
<evidence type="ECO:0000313" key="2">
    <source>
        <dbReference type="Proteomes" id="UP000887116"/>
    </source>
</evidence>
<comment type="caution">
    <text evidence="1">The sequence shown here is derived from an EMBL/GenBank/DDBJ whole genome shotgun (WGS) entry which is preliminary data.</text>
</comment>